<evidence type="ECO:0000256" key="1">
    <source>
        <dbReference type="ARBA" id="ARBA00023015"/>
    </source>
</evidence>
<comment type="caution">
    <text evidence="5">The sequence shown here is derived from an EMBL/GenBank/DDBJ whole genome shotgun (WGS) entry which is preliminary data.</text>
</comment>
<dbReference type="Proteomes" id="UP000732619">
    <property type="component" value="Unassembled WGS sequence"/>
</dbReference>
<dbReference type="InterPro" id="IPR036388">
    <property type="entry name" value="WH-like_DNA-bd_sf"/>
</dbReference>
<evidence type="ECO:0000313" key="5">
    <source>
        <dbReference type="EMBL" id="MBE6512295.1"/>
    </source>
</evidence>
<gene>
    <name evidence="5" type="ORF">E7Z75_03965</name>
</gene>
<evidence type="ECO:0000313" key="6">
    <source>
        <dbReference type="Proteomes" id="UP000732619"/>
    </source>
</evidence>
<feature type="domain" description="HTH hxlR-type" evidence="4">
    <location>
        <begin position="7"/>
        <end position="106"/>
    </location>
</feature>
<keyword evidence="3" id="KW-0804">Transcription</keyword>
<evidence type="ECO:0000259" key="4">
    <source>
        <dbReference type="PROSITE" id="PS51118"/>
    </source>
</evidence>
<name>A0A8T3VWH0_METOL</name>
<dbReference type="Gene3D" id="1.10.10.10">
    <property type="entry name" value="Winged helix-like DNA-binding domain superfamily/Winged helix DNA-binding domain"/>
    <property type="match status" value="1"/>
</dbReference>
<dbReference type="InterPro" id="IPR002577">
    <property type="entry name" value="HTH_HxlR"/>
</dbReference>
<dbReference type="Pfam" id="PF01638">
    <property type="entry name" value="HxlR"/>
    <property type="match status" value="1"/>
</dbReference>
<dbReference type="PANTHER" id="PTHR33204:SF18">
    <property type="entry name" value="TRANSCRIPTIONAL REGULATORY PROTEIN"/>
    <property type="match status" value="1"/>
</dbReference>
<dbReference type="InterPro" id="IPR036390">
    <property type="entry name" value="WH_DNA-bd_sf"/>
</dbReference>
<dbReference type="SUPFAM" id="SSF46785">
    <property type="entry name" value="Winged helix' DNA-binding domain"/>
    <property type="match status" value="1"/>
</dbReference>
<dbReference type="PROSITE" id="PS51118">
    <property type="entry name" value="HTH_HXLR"/>
    <property type="match status" value="1"/>
</dbReference>
<sequence>MIENNICPIGSTLDFFNRKWIFCILSNIFRGMKHFSEFKKANPTISNHILAETLKYMEENDLIIKTVIDDGPKLKTEYSLTEKGKKTNRILYEITSYYFNELNLVGYDDSQIESILKEYKNAFELE</sequence>
<keyword evidence="2" id="KW-0238">DNA-binding</keyword>
<evidence type="ECO:0000256" key="2">
    <source>
        <dbReference type="ARBA" id="ARBA00023125"/>
    </source>
</evidence>
<proteinExistence type="predicted"/>
<keyword evidence="1" id="KW-0805">Transcription regulation</keyword>
<dbReference type="EMBL" id="SUTG01000013">
    <property type="protein sequence ID" value="MBE6512295.1"/>
    <property type="molecule type" value="Genomic_DNA"/>
</dbReference>
<dbReference type="GO" id="GO:0003677">
    <property type="term" value="F:DNA binding"/>
    <property type="evidence" value="ECO:0007669"/>
    <property type="project" value="UniProtKB-KW"/>
</dbReference>
<reference evidence="5" key="1">
    <citation type="submission" date="2019-04" db="EMBL/GenBank/DDBJ databases">
        <title>Evolution of Biomass-Degrading Anaerobic Consortia Revealed by Metagenomics.</title>
        <authorList>
            <person name="Peng X."/>
        </authorList>
    </citation>
    <scope>NUCLEOTIDE SEQUENCE</scope>
    <source>
        <strain evidence="5">SIG14</strain>
    </source>
</reference>
<protein>
    <submittedName>
        <fullName evidence="5">Helix-turn-helix transcriptional regulator</fullName>
    </submittedName>
</protein>
<dbReference type="PANTHER" id="PTHR33204">
    <property type="entry name" value="TRANSCRIPTIONAL REGULATOR, MARR FAMILY"/>
    <property type="match status" value="1"/>
</dbReference>
<dbReference type="AlphaFoldDB" id="A0A8T3VWH0"/>
<organism evidence="5 6">
    <name type="scientific">Methanobrevibacter olleyae</name>
    <dbReference type="NCBI Taxonomy" id="294671"/>
    <lineage>
        <taxon>Archaea</taxon>
        <taxon>Methanobacteriati</taxon>
        <taxon>Methanobacteriota</taxon>
        <taxon>Methanomada group</taxon>
        <taxon>Methanobacteria</taxon>
        <taxon>Methanobacteriales</taxon>
        <taxon>Methanobacteriaceae</taxon>
        <taxon>Methanobrevibacter</taxon>
    </lineage>
</organism>
<evidence type="ECO:0000256" key="3">
    <source>
        <dbReference type="ARBA" id="ARBA00023163"/>
    </source>
</evidence>
<accession>A0A8T3VWH0</accession>